<accession>A0A2T2P9W0</accession>
<dbReference type="AlphaFoldDB" id="A0A2T2P9W0"/>
<evidence type="ECO:0000313" key="2">
    <source>
        <dbReference type="Proteomes" id="UP000240883"/>
    </source>
</evidence>
<dbReference type="PANTHER" id="PTHR42085:SF1">
    <property type="entry name" value="F-BOX DOMAIN-CONTAINING PROTEIN"/>
    <property type="match status" value="1"/>
</dbReference>
<evidence type="ECO:0008006" key="3">
    <source>
        <dbReference type="Google" id="ProtNLM"/>
    </source>
</evidence>
<organism evidence="1 2">
    <name type="scientific">Corynespora cassiicola Philippines</name>
    <dbReference type="NCBI Taxonomy" id="1448308"/>
    <lineage>
        <taxon>Eukaryota</taxon>
        <taxon>Fungi</taxon>
        <taxon>Dikarya</taxon>
        <taxon>Ascomycota</taxon>
        <taxon>Pezizomycotina</taxon>
        <taxon>Dothideomycetes</taxon>
        <taxon>Pleosporomycetidae</taxon>
        <taxon>Pleosporales</taxon>
        <taxon>Corynesporascaceae</taxon>
        <taxon>Corynespora</taxon>
    </lineage>
</organism>
<dbReference type="EMBL" id="KZ678128">
    <property type="protein sequence ID" value="PSN74346.1"/>
    <property type="molecule type" value="Genomic_DNA"/>
</dbReference>
<dbReference type="Proteomes" id="UP000240883">
    <property type="component" value="Unassembled WGS sequence"/>
</dbReference>
<proteinExistence type="predicted"/>
<sequence>MCSISFVSRKKNRIQQVRNIKPSLVHDNADFVLPSSKEYPSQGRPKSAKCYLLTLPRELRDIIYAYVFSEPCGIYCKYEGHTSFKLYASVEAFSNEDTLEINQMKYTCRILYQETIGLALRYNDIILMRYKTNHPSSIEQVLALLRDIPPKKLEKIQKIEARTHPDLSIAYHSHQDAVLRELQRICTWYPKLRINLRVLGKERIAFVLAPRGLTSLEEFMVDALHYLHWAREMSTASFNVTIRLIGWTELDGPMPRNIRFLPHTSDFDREGFCKKISEGVFFPNRVVPYYVKGIDGLADTVNKWYQEGV</sequence>
<protein>
    <recommendedName>
        <fullName evidence="3">F-box domain-containing protein</fullName>
    </recommendedName>
</protein>
<gene>
    <name evidence="1" type="ORF">BS50DRAFT_642628</name>
</gene>
<name>A0A2T2P9W0_CORCC</name>
<dbReference type="OrthoDB" id="3800235at2759"/>
<dbReference type="InterPro" id="IPR038883">
    <property type="entry name" value="AN11006-like"/>
</dbReference>
<keyword evidence="2" id="KW-1185">Reference proteome</keyword>
<reference evidence="1 2" key="1">
    <citation type="journal article" date="2018" name="Front. Microbiol.">
        <title>Genome-Wide Analysis of Corynespora cassiicola Leaf Fall Disease Putative Effectors.</title>
        <authorList>
            <person name="Lopez D."/>
            <person name="Ribeiro S."/>
            <person name="Label P."/>
            <person name="Fumanal B."/>
            <person name="Venisse J.S."/>
            <person name="Kohler A."/>
            <person name="de Oliveira R.R."/>
            <person name="Labutti K."/>
            <person name="Lipzen A."/>
            <person name="Lail K."/>
            <person name="Bauer D."/>
            <person name="Ohm R.A."/>
            <person name="Barry K.W."/>
            <person name="Spatafora J."/>
            <person name="Grigoriev I.V."/>
            <person name="Martin F.M."/>
            <person name="Pujade-Renaud V."/>
        </authorList>
    </citation>
    <scope>NUCLEOTIDE SEQUENCE [LARGE SCALE GENOMIC DNA]</scope>
    <source>
        <strain evidence="1 2">Philippines</strain>
    </source>
</reference>
<evidence type="ECO:0000313" key="1">
    <source>
        <dbReference type="EMBL" id="PSN74346.1"/>
    </source>
</evidence>
<dbReference type="PANTHER" id="PTHR42085">
    <property type="entry name" value="F-BOX DOMAIN-CONTAINING PROTEIN"/>
    <property type="match status" value="1"/>
</dbReference>